<gene>
    <name evidence="2" type="ORF">CWE14_07460</name>
</gene>
<feature type="compositionally biased region" description="Polar residues" evidence="1">
    <location>
        <begin position="1"/>
        <end position="18"/>
    </location>
</feature>
<comment type="caution">
    <text evidence="2">The sequence shown here is derived from an EMBL/GenBank/DDBJ whole genome shotgun (WGS) entry which is preliminary data.</text>
</comment>
<evidence type="ECO:0000313" key="2">
    <source>
        <dbReference type="EMBL" id="RUO33062.1"/>
    </source>
</evidence>
<keyword evidence="3" id="KW-1185">Reference proteome</keyword>
<dbReference type="EMBL" id="PIPO01000003">
    <property type="protein sequence ID" value="RUO33062.1"/>
    <property type="molecule type" value="Genomic_DNA"/>
</dbReference>
<sequence>MVPENTVSKGRSAQNSRVKTGPDVFRQRQSDVQNDARLASMRNAPRAELTRVTNDQINRIGPPPPAINQGASMESGVNKPRGVGAVGNLIDAWA</sequence>
<accession>A0A432WGX2</accession>
<protein>
    <submittedName>
        <fullName evidence="2">Uncharacterized protein</fullName>
    </submittedName>
</protein>
<feature type="region of interest" description="Disordered" evidence="1">
    <location>
        <begin position="52"/>
        <end position="84"/>
    </location>
</feature>
<organism evidence="2 3">
    <name type="scientific">Aliidiomarina soli</name>
    <dbReference type="NCBI Taxonomy" id="1928574"/>
    <lineage>
        <taxon>Bacteria</taxon>
        <taxon>Pseudomonadati</taxon>
        <taxon>Pseudomonadota</taxon>
        <taxon>Gammaproteobacteria</taxon>
        <taxon>Alteromonadales</taxon>
        <taxon>Idiomarinaceae</taxon>
        <taxon>Aliidiomarina</taxon>
    </lineage>
</organism>
<proteinExistence type="predicted"/>
<dbReference type="AlphaFoldDB" id="A0A432WGX2"/>
<evidence type="ECO:0000313" key="3">
    <source>
        <dbReference type="Proteomes" id="UP000287823"/>
    </source>
</evidence>
<evidence type="ECO:0000256" key="1">
    <source>
        <dbReference type="SAM" id="MobiDB-lite"/>
    </source>
</evidence>
<name>A0A432WGX2_9GAMM</name>
<feature type="region of interest" description="Disordered" evidence="1">
    <location>
        <begin position="1"/>
        <end position="32"/>
    </location>
</feature>
<dbReference type="Proteomes" id="UP000287823">
    <property type="component" value="Unassembled WGS sequence"/>
</dbReference>
<reference evidence="2 3" key="1">
    <citation type="journal article" date="2011" name="Front. Microbiol.">
        <title>Genomic signatures of strain selection and enhancement in Bacillus atrophaeus var. globigii, a historical biowarfare simulant.</title>
        <authorList>
            <person name="Gibbons H.S."/>
            <person name="Broomall S.M."/>
            <person name="McNew L.A."/>
            <person name="Daligault H."/>
            <person name="Chapman C."/>
            <person name="Bruce D."/>
            <person name="Karavis M."/>
            <person name="Krepps M."/>
            <person name="McGregor P.A."/>
            <person name="Hong C."/>
            <person name="Park K.H."/>
            <person name="Akmal A."/>
            <person name="Feldman A."/>
            <person name="Lin J.S."/>
            <person name="Chang W.E."/>
            <person name="Higgs B.W."/>
            <person name="Demirev P."/>
            <person name="Lindquist J."/>
            <person name="Liem A."/>
            <person name="Fochler E."/>
            <person name="Read T.D."/>
            <person name="Tapia R."/>
            <person name="Johnson S."/>
            <person name="Bishop-Lilly K.A."/>
            <person name="Detter C."/>
            <person name="Han C."/>
            <person name="Sozhamannan S."/>
            <person name="Rosenzweig C.N."/>
            <person name="Skowronski E.W."/>
        </authorList>
    </citation>
    <scope>NUCLEOTIDE SEQUENCE [LARGE SCALE GENOMIC DNA]</scope>
    <source>
        <strain evidence="2 3">Y4G10-17</strain>
    </source>
</reference>